<evidence type="ECO:0000313" key="2">
    <source>
        <dbReference type="EMBL" id="KKM80679.1"/>
    </source>
</evidence>
<keyword evidence="1" id="KW-0812">Transmembrane</keyword>
<accession>A0A0F9KEI9</accession>
<reference evidence="2" key="1">
    <citation type="journal article" date="2015" name="Nature">
        <title>Complex archaea that bridge the gap between prokaryotes and eukaryotes.</title>
        <authorList>
            <person name="Spang A."/>
            <person name="Saw J.H."/>
            <person name="Jorgensen S.L."/>
            <person name="Zaremba-Niedzwiedzka K."/>
            <person name="Martijn J."/>
            <person name="Lind A.E."/>
            <person name="van Eijk R."/>
            <person name="Schleper C."/>
            <person name="Guy L."/>
            <person name="Ettema T.J."/>
        </authorList>
    </citation>
    <scope>NUCLEOTIDE SEQUENCE</scope>
</reference>
<protein>
    <submittedName>
        <fullName evidence="2">Uncharacterized protein</fullName>
    </submittedName>
</protein>
<dbReference type="AlphaFoldDB" id="A0A0F9KEI9"/>
<proteinExistence type="predicted"/>
<dbReference type="EMBL" id="LAZR01008142">
    <property type="protein sequence ID" value="KKM80679.1"/>
    <property type="molecule type" value="Genomic_DNA"/>
</dbReference>
<keyword evidence="1" id="KW-1133">Transmembrane helix</keyword>
<gene>
    <name evidence="2" type="ORF">LCGC14_1337340</name>
</gene>
<organism evidence="2">
    <name type="scientific">marine sediment metagenome</name>
    <dbReference type="NCBI Taxonomy" id="412755"/>
    <lineage>
        <taxon>unclassified sequences</taxon>
        <taxon>metagenomes</taxon>
        <taxon>ecological metagenomes</taxon>
    </lineage>
</organism>
<comment type="caution">
    <text evidence="2">The sequence shown here is derived from an EMBL/GenBank/DDBJ whole genome shotgun (WGS) entry which is preliminary data.</text>
</comment>
<evidence type="ECO:0000256" key="1">
    <source>
        <dbReference type="SAM" id="Phobius"/>
    </source>
</evidence>
<sequence length="177" mass="19977">MWFTIIFALGGIVCLIISKLRWGNDDDSGGGLLVIGLFSIVILTWMPPLLIGELVDDKLFVETETVEANLLSIKDNSLVEGRFYLLAGSISTETYYFYYTQAIDGAIELKKIPTASVRLYEDSTPDTAYILRIEKSIPKKLIDSTKWYYFPDTTILLRREIHVPAGTVVRNFVLDAE</sequence>
<keyword evidence="1" id="KW-0472">Membrane</keyword>
<feature type="transmembrane region" description="Helical" evidence="1">
    <location>
        <begin position="33"/>
        <end position="51"/>
    </location>
</feature>
<name>A0A0F9KEI9_9ZZZZ</name>